<dbReference type="Proteomes" id="UP000676336">
    <property type="component" value="Unassembled WGS sequence"/>
</dbReference>
<name>A0A817A004_9BILA</name>
<sequence length="597" mass="68497">MKTIPSQTTDEYDNVSGTNPSLITAGLPSGSMMTSHLIQSSPKTKQNHYINQSHATDTQPIITLNSQENDNSQHTIISHRAMSDRYLNLSRKDMNDVMVALQTLAQCITNENTMPMGDSRNHHLSMLYSKSTNHTLKSSTPTNSSSHHCFYSRRCRRNSRHRHHHVKYHRNLVDDFQDDLYHMKCKKQQRFLHQLQYDKKYFNHHNPSRYPSYSSNAIFYTSACRSNKRARQVYHCSQPHQSKINIPSENPYQQSIKTKLSPYILDNHVYIDKEESISNIKKLPQQAHNFQILQKTRINDVTSTDSLTTKDIFIPLLTQHYVQKLNHDQTSGMGDQLNLNKTDVATQWSLQMLSSLKRNPSKSDRPLIIHDEQEHSKVNLSSKNSTTLTELSQSVTTIATNHSVDKIPSIVKTGSFVNNSSLITDPFDIKINHNTKEIDLEKLSLNVNDEYELTKSQTERFLTKLSIPTCKCSTTKLQTVKSTPVDDGITCISFDNDSTTCLSSNKNETIQKSIKRIVTFSQAASKRPRRHTSKSSKNNATIKRSRTYRRSQSNNQPIRIIQSSKTTNLKKDSFFDFFDIDTTFSDTYDRLFTDTAT</sequence>
<dbReference type="EMBL" id="CAJOBI010000938">
    <property type="protein sequence ID" value="CAF3854003.1"/>
    <property type="molecule type" value="Genomic_DNA"/>
</dbReference>
<gene>
    <name evidence="2" type="ORF">MBJ925_LOCUS37556</name>
    <name evidence="3" type="ORF">SMN809_LOCUS4179</name>
</gene>
<evidence type="ECO:0000313" key="3">
    <source>
        <dbReference type="EMBL" id="CAF3854003.1"/>
    </source>
</evidence>
<dbReference type="AlphaFoldDB" id="A0A817A004"/>
<feature type="region of interest" description="Disordered" evidence="1">
    <location>
        <begin position="1"/>
        <end position="23"/>
    </location>
</feature>
<organism evidence="2 4">
    <name type="scientific">Rotaria magnacalcarata</name>
    <dbReference type="NCBI Taxonomy" id="392030"/>
    <lineage>
        <taxon>Eukaryota</taxon>
        <taxon>Metazoa</taxon>
        <taxon>Spiralia</taxon>
        <taxon>Gnathifera</taxon>
        <taxon>Rotifera</taxon>
        <taxon>Eurotatoria</taxon>
        <taxon>Bdelloidea</taxon>
        <taxon>Philodinida</taxon>
        <taxon>Philodinidae</taxon>
        <taxon>Rotaria</taxon>
    </lineage>
</organism>
<protein>
    <submittedName>
        <fullName evidence="2">Uncharacterized protein</fullName>
    </submittedName>
</protein>
<evidence type="ECO:0000256" key="1">
    <source>
        <dbReference type="SAM" id="MobiDB-lite"/>
    </source>
</evidence>
<accession>A0A817A004</accession>
<proteinExistence type="predicted"/>
<reference evidence="2" key="1">
    <citation type="submission" date="2021-02" db="EMBL/GenBank/DDBJ databases">
        <authorList>
            <person name="Nowell W R."/>
        </authorList>
    </citation>
    <scope>NUCLEOTIDE SEQUENCE</scope>
</reference>
<feature type="compositionally biased region" description="Polar residues" evidence="1">
    <location>
        <begin position="1"/>
        <end position="22"/>
    </location>
</feature>
<evidence type="ECO:0000313" key="2">
    <source>
        <dbReference type="EMBL" id="CAF2244991.1"/>
    </source>
</evidence>
<evidence type="ECO:0000313" key="4">
    <source>
        <dbReference type="Proteomes" id="UP000663824"/>
    </source>
</evidence>
<dbReference type="Proteomes" id="UP000663824">
    <property type="component" value="Unassembled WGS sequence"/>
</dbReference>
<dbReference type="EMBL" id="CAJNRE010020886">
    <property type="protein sequence ID" value="CAF2244991.1"/>
    <property type="molecule type" value="Genomic_DNA"/>
</dbReference>
<comment type="caution">
    <text evidence="2">The sequence shown here is derived from an EMBL/GenBank/DDBJ whole genome shotgun (WGS) entry which is preliminary data.</text>
</comment>
<feature type="region of interest" description="Disordered" evidence="1">
    <location>
        <begin position="521"/>
        <end position="558"/>
    </location>
</feature>